<evidence type="ECO:0000256" key="2">
    <source>
        <dbReference type="ARBA" id="ARBA00023130"/>
    </source>
</evidence>
<dbReference type="GO" id="GO:0042101">
    <property type="term" value="C:T cell receptor complex"/>
    <property type="evidence" value="ECO:0007669"/>
    <property type="project" value="UniProtKB-KW"/>
</dbReference>
<dbReference type="Proteomes" id="UP000694548">
    <property type="component" value="Chromosome sgr09"/>
</dbReference>
<dbReference type="InterPro" id="IPR007110">
    <property type="entry name" value="Ig-like_dom"/>
</dbReference>
<protein>
    <recommendedName>
        <fullName evidence="7">Ig-like domain-containing protein</fullName>
    </recommendedName>
</protein>
<dbReference type="InterPro" id="IPR013783">
    <property type="entry name" value="Ig-like_fold"/>
</dbReference>
<name>A0A8C6LTJ7_NOTFU</name>
<keyword evidence="5" id="KW-0391">Immunity</keyword>
<dbReference type="Pfam" id="PF07686">
    <property type="entry name" value="V-set"/>
    <property type="match status" value="1"/>
</dbReference>
<dbReference type="PANTHER" id="PTHR19367:SF18">
    <property type="entry name" value="T CELL RECEPTOR ALPHA VARIABLE 16"/>
    <property type="match status" value="1"/>
</dbReference>
<evidence type="ECO:0000313" key="9">
    <source>
        <dbReference type="Proteomes" id="UP000694548"/>
    </source>
</evidence>
<evidence type="ECO:0000256" key="1">
    <source>
        <dbReference type="ARBA" id="ARBA00022729"/>
    </source>
</evidence>
<feature type="chain" id="PRO_5034589203" description="Ig-like domain-containing protein" evidence="6">
    <location>
        <begin position="20"/>
        <end position="124"/>
    </location>
</feature>
<dbReference type="InterPro" id="IPR051287">
    <property type="entry name" value="TCR_variable_region"/>
</dbReference>
<keyword evidence="9" id="KW-1185">Reference proteome</keyword>
<dbReference type="PANTHER" id="PTHR19367">
    <property type="entry name" value="T-CELL RECEPTOR ALPHA CHAIN V REGION"/>
    <property type="match status" value="1"/>
</dbReference>
<reference evidence="8" key="3">
    <citation type="submission" date="2025-09" db="UniProtKB">
        <authorList>
            <consortium name="Ensembl"/>
        </authorList>
    </citation>
    <scope>IDENTIFICATION</scope>
</reference>
<reference evidence="8" key="1">
    <citation type="submission" date="2014-08" db="EMBL/GenBank/DDBJ databases">
        <authorList>
            <person name="Senf B."/>
            <person name="Petzold A."/>
            <person name="Downie B.R."/>
            <person name="Koch P."/>
            <person name="Platzer M."/>
        </authorList>
    </citation>
    <scope>NUCLEOTIDE SEQUENCE [LARGE SCALE GENOMIC DNA]</scope>
    <source>
        <strain evidence="8">GRZ</strain>
    </source>
</reference>
<dbReference type="InterPro" id="IPR036179">
    <property type="entry name" value="Ig-like_dom_sf"/>
</dbReference>
<keyword evidence="4" id="KW-0393">Immunoglobulin domain</keyword>
<dbReference type="PROSITE" id="PS50835">
    <property type="entry name" value="IG_LIKE"/>
    <property type="match status" value="1"/>
</dbReference>
<dbReference type="SMART" id="SM00406">
    <property type="entry name" value="IGv"/>
    <property type="match status" value="1"/>
</dbReference>
<organism evidence="8 9">
    <name type="scientific">Nothobranchius furzeri</name>
    <name type="common">Turquoise killifish</name>
    <dbReference type="NCBI Taxonomy" id="105023"/>
    <lineage>
        <taxon>Eukaryota</taxon>
        <taxon>Metazoa</taxon>
        <taxon>Chordata</taxon>
        <taxon>Craniata</taxon>
        <taxon>Vertebrata</taxon>
        <taxon>Euteleostomi</taxon>
        <taxon>Actinopterygii</taxon>
        <taxon>Neopterygii</taxon>
        <taxon>Teleostei</taxon>
        <taxon>Neoteleostei</taxon>
        <taxon>Acanthomorphata</taxon>
        <taxon>Ovalentaria</taxon>
        <taxon>Atherinomorphae</taxon>
        <taxon>Cyprinodontiformes</taxon>
        <taxon>Nothobranchiidae</taxon>
        <taxon>Nothobranchius</taxon>
    </lineage>
</organism>
<sequence length="124" mass="13618">MDCCALSLLVVTILTGVSCEQLTAVKNEESSLEGATVTLSYSYSKLSPGDYFFWYRQDPGEPPEFLISHLESEEIIKESRSGFLVKVRKKENHVDLLISSAAATDSAVYYCAVRPTVTGNSKSV</sequence>
<evidence type="ECO:0000256" key="3">
    <source>
        <dbReference type="ARBA" id="ARBA00023170"/>
    </source>
</evidence>
<keyword evidence="1 6" id="KW-0732">Signal</keyword>
<dbReference type="SUPFAM" id="SSF48726">
    <property type="entry name" value="Immunoglobulin"/>
    <property type="match status" value="1"/>
</dbReference>
<dbReference type="InterPro" id="IPR013106">
    <property type="entry name" value="Ig_V-set"/>
</dbReference>
<proteinExistence type="predicted"/>
<dbReference type="AlphaFoldDB" id="A0A8C6LTJ7"/>
<feature type="signal peptide" evidence="6">
    <location>
        <begin position="1"/>
        <end position="19"/>
    </location>
</feature>
<keyword evidence="2" id="KW-1064">Adaptive immunity</keyword>
<keyword evidence="3" id="KW-0675">Receptor</keyword>
<evidence type="ECO:0000256" key="6">
    <source>
        <dbReference type="SAM" id="SignalP"/>
    </source>
</evidence>
<dbReference type="Ensembl" id="ENSNFUT00015023475.1">
    <property type="protein sequence ID" value="ENSNFUP00015022442.1"/>
    <property type="gene ID" value="ENSNFUG00015010863.1"/>
</dbReference>
<accession>A0A8C6LTJ7</accession>
<feature type="domain" description="Ig-like" evidence="7">
    <location>
        <begin position="20"/>
        <end position="124"/>
    </location>
</feature>
<evidence type="ECO:0000256" key="5">
    <source>
        <dbReference type="ARBA" id="ARBA00043266"/>
    </source>
</evidence>
<reference evidence="8" key="2">
    <citation type="submission" date="2025-08" db="UniProtKB">
        <authorList>
            <consortium name="Ensembl"/>
        </authorList>
    </citation>
    <scope>IDENTIFICATION</scope>
</reference>
<evidence type="ECO:0000313" key="8">
    <source>
        <dbReference type="Ensembl" id="ENSNFUP00015022442.1"/>
    </source>
</evidence>
<dbReference type="GeneTree" id="ENSGT01150000287966"/>
<keyword evidence="5" id="KW-1279">T cell receptor</keyword>
<dbReference type="GO" id="GO:0002250">
    <property type="term" value="P:adaptive immune response"/>
    <property type="evidence" value="ECO:0007669"/>
    <property type="project" value="UniProtKB-KW"/>
</dbReference>
<dbReference type="Gene3D" id="2.60.40.10">
    <property type="entry name" value="Immunoglobulins"/>
    <property type="match status" value="1"/>
</dbReference>
<evidence type="ECO:0000256" key="4">
    <source>
        <dbReference type="ARBA" id="ARBA00023319"/>
    </source>
</evidence>
<evidence type="ECO:0000259" key="7">
    <source>
        <dbReference type="PROSITE" id="PS50835"/>
    </source>
</evidence>